<dbReference type="Proteomes" id="UP000636709">
    <property type="component" value="Unassembled WGS sequence"/>
</dbReference>
<protein>
    <recommendedName>
        <fullName evidence="3">rRNA N-glycosidase</fullName>
    </recommendedName>
</protein>
<proteinExistence type="predicted"/>
<evidence type="ECO:0008006" key="3">
    <source>
        <dbReference type="Google" id="ProtNLM"/>
    </source>
</evidence>
<dbReference type="OrthoDB" id="616245at2759"/>
<dbReference type="Pfam" id="PF00161">
    <property type="entry name" value="RIP"/>
    <property type="match status" value="1"/>
</dbReference>
<reference evidence="1" key="1">
    <citation type="submission" date="2020-07" db="EMBL/GenBank/DDBJ databases">
        <title>Genome sequence and genetic diversity analysis of an under-domesticated orphan crop, white fonio (Digitaria exilis).</title>
        <authorList>
            <person name="Bennetzen J.L."/>
            <person name="Chen S."/>
            <person name="Ma X."/>
            <person name="Wang X."/>
            <person name="Yssel A.E.J."/>
            <person name="Chaluvadi S.R."/>
            <person name="Johnson M."/>
            <person name="Gangashetty P."/>
            <person name="Hamidou F."/>
            <person name="Sanogo M.D."/>
            <person name="Zwaenepoel A."/>
            <person name="Wallace J."/>
            <person name="Van De Peer Y."/>
            <person name="Van Deynze A."/>
        </authorList>
    </citation>
    <scope>NUCLEOTIDE SEQUENCE</scope>
    <source>
        <tissue evidence="1">Leaves</tissue>
    </source>
</reference>
<dbReference type="InterPro" id="IPR036041">
    <property type="entry name" value="Ribosome-inact_prot_sf"/>
</dbReference>
<sequence length="85" mass="9762">MISEAMRFLNIRQSFSGRWEETTLITRDQADYVVHWGQLSTLLVRWKKSPGKWSGPIADAVKSIKVNGATDAWNLIDFLLRPLET</sequence>
<dbReference type="SUPFAM" id="SSF56371">
    <property type="entry name" value="Ribosome inactivating proteins (RIP)"/>
    <property type="match status" value="1"/>
</dbReference>
<keyword evidence="2" id="KW-1185">Reference proteome</keyword>
<gene>
    <name evidence="1" type="ORF">HU200_031802</name>
</gene>
<name>A0A835BUJ3_9POAL</name>
<dbReference type="InterPro" id="IPR001574">
    <property type="entry name" value="Ribosome_inactivat_prot"/>
</dbReference>
<organism evidence="1 2">
    <name type="scientific">Digitaria exilis</name>
    <dbReference type="NCBI Taxonomy" id="1010633"/>
    <lineage>
        <taxon>Eukaryota</taxon>
        <taxon>Viridiplantae</taxon>
        <taxon>Streptophyta</taxon>
        <taxon>Embryophyta</taxon>
        <taxon>Tracheophyta</taxon>
        <taxon>Spermatophyta</taxon>
        <taxon>Magnoliopsida</taxon>
        <taxon>Liliopsida</taxon>
        <taxon>Poales</taxon>
        <taxon>Poaceae</taxon>
        <taxon>PACMAD clade</taxon>
        <taxon>Panicoideae</taxon>
        <taxon>Panicodae</taxon>
        <taxon>Paniceae</taxon>
        <taxon>Anthephorinae</taxon>
        <taxon>Digitaria</taxon>
    </lineage>
</organism>
<evidence type="ECO:0000313" key="2">
    <source>
        <dbReference type="Proteomes" id="UP000636709"/>
    </source>
</evidence>
<dbReference type="GO" id="GO:0017148">
    <property type="term" value="P:negative regulation of translation"/>
    <property type="evidence" value="ECO:0007669"/>
    <property type="project" value="InterPro"/>
</dbReference>
<comment type="caution">
    <text evidence="1">The sequence shown here is derived from an EMBL/GenBank/DDBJ whole genome shotgun (WGS) entry which is preliminary data.</text>
</comment>
<dbReference type="PANTHER" id="PTHR33453:SF10">
    <property type="entry name" value="RRNA N-GLYCOSYLASE"/>
    <property type="match status" value="1"/>
</dbReference>
<accession>A0A835BUJ3</accession>
<dbReference type="PANTHER" id="PTHR33453">
    <property type="match status" value="1"/>
</dbReference>
<dbReference type="AlphaFoldDB" id="A0A835BUJ3"/>
<dbReference type="GO" id="GO:0030598">
    <property type="term" value="F:rRNA N-glycosylase activity"/>
    <property type="evidence" value="ECO:0007669"/>
    <property type="project" value="InterPro"/>
</dbReference>
<evidence type="ECO:0000313" key="1">
    <source>
        <dbReference type="EMBL" id="KAF8703718.1"/>
    </source>
</evidence>
<dbReference type="EMBL" id="JACEFO010001777">
    <property type="protein sequence ID" value="KAF8703718.1"/>
    <property type="molecule type" value="Genomic_DNA"/>
</dbReference>